<organism evidence="1 2">
    <name type="scientific">Paraburkholderia phymatum (strain DSM 17167 / CIP 108236 / LMG 21445 / STM815)</name>
    <name type="common">Burkholderia phymatum</name>
    <dbReference type="NCBI Taxonomy" id="391038"/>
    <lineage>
        <taxon>Bacteria</taxon>
        <taxon>Pseudomonadati</taxon>
        <taxon>Pseudomonadota</taxon>
        <taxon>Betaproteobacteria</taxon>
        <taxon>Burkholderiales</taxon>
        <taxon>Burkholderiaceae</taxon>
        <taxon>Paraburkholderia</taxon>
    </lineage>
</organism>
<accession>B2JF87</accession>
<dbReference type="EMBL" id="CP001043">
    <property type="protein sequence ID" value="ACC71455.1"/>
    <property type="molecule type" value="Genomic_DNA"/>
</dbReference>
<sequence length="122" mass="13556">MIRTRRYRRAWRTDPVEPALRASQRIFVFPSPARPVVVAGRSRYLPFPCAAVLPDAFNPLSRFVQSHWLRKQLSVRVGRICHSGVRTAPNGSVSAQILPSANGPSRAAIRVLFAASPPGTRR</sequence>
<reference evidence="2" key="1">
    <citation type="journal article" date="2014" name="Stand. Genomic Sci.">
        <title>Complete genome sequence of Burkholderia phymatum STM815(T), a broad host range and efficient nitrogen-fixing symbiont of Mimosa species.</title>
        <authorList>
            <person name="Moulin L."/>
            <person name="Klonowska A."/>
            <person name="Caroline B."/>
            <person name="Booth K."/>
            <person name="Vriezen J.A."/>
            <person name="Melkonian R."/>
            <person name="James E.K."/>
            <person name="Young J.P."/>
            <person name="Bena G."/>
            <person name="Hauser L."/>
            <person name="Land M."/>
            <person name="Kyrpides N."/>
            <person name="Bruce D."/>
            <person name="Chain P."/>
            <person name="Copeland A."/>
            <person name="Pitluck S."/>
            <person name="Woyke T."/>
            <person name="Lizotte-Waniewski M."/>
            <person name="Bristow J."/>
            <person name="Riley M."/>
        </authorList>
    </citation>
    <scope>NUCLEOTIDE SEQUENCE [LARGE SCALE GENOMIC DNA]</scope>
    <source>
        <strain evidence="2">DSM 17167 / CIP 108236 / LMG 21445 / STM815</strain>
    </source>
</reference>
<protein>
    <submittedName>
        <fullName evidence="1">Uncharacterized protein</fullName>
    </submittedName>
</protein>
<dbReference type="Proteomes" id="UP000001192">
    <property type="component" value="Chromosome 1"/>
</dbReference>
<evidence type="ECO:0000313" key="1">
    <source>
        <dbReference type="EMBL" id="ACC71455.1"/>
    </source>
</evidence>
<evidence type="ECO:0000313" key="2">
    <source>
        <dbReference type="Proteomes" id="UP000001192"/>
    </source>
</evidence>
<gene>
    <name evidence="1" type="ordered locus">Bphy_2280</name>
</gene>
<dbReference type="KEGG" id="bph:Bphy_2280"/>
<proteinExistence type="predicted"/>
<dbReference type="AlphaFoldDB" id="B2JF87"/>
<name>B2JF87_PARP8</name>
<dbReference type="STRING" id="391038.Bphy_2280"/>
<keyword evidence="2" id="KW-1185">Reference proteome</keyword>
<dbReference type="HOGENOM" id="CLU_2022389_0_0_4"/>